<dbReference type="AlphaFoldDB" id="A0A379VMF7"/>
<gene>
    <name evidence="2" type="ORF">NCTC8256_01862</name>
</gene>
<accession>A0A379VMF7</accession>
<sequence>MVGPIIDPSINPEYSHAATSPPANSLARKNPPISQASNVPANMDGFAPSISYTGIITGPSTCASTGASAVIPTIASPSAPIAIKPSSNWPPDPSILLPNLPRKRADPPNCDRILSTAAISIKNIMMYMMISLIPIALTPCHL</sequence>
<dbReference type="Proteomes" id="UP000254346">
    <property type="component" value="Unassembled WGS sequence"/>
</dbReference>
<evidence type="ECO:0000313" key="3">
    <source>
        <dbReference type="Proteomes" id="UP000254346"/>
    </source>
</evidence>
<name>A0A379VMF7_SALET</name>
<evidence type="ECO:0000313" key="2">
    <source>
        <dbReference type="EMBL" id="SUH07947.1"/>
    </source>
</evidence>
<protein>
    <submittedName>
        <fullName evidence="2">Uncharacterized protein</fullName>
    </submittedName>
</protein>
<evidence type="ECO:0000256" key="1">
    <source>
        <dbReference type="SAM" id="MobiDB-lite"/>
    </source>
</evidence>
<feature type="region of interest" description="Disordered" evidence="1">
    <location>
        <begin position="1"/>
        <end position="40"/>
    </location>
</feature>
<organism evidence="2 3">
    <name type="scientific">Salmonella enterica I</name>
    <dbReference type="NCBI Taxonomy" id="59201"/>
    <lineage>
        <taxon>Bacteria</taxon>
        <taxon>Pseudomonadati</taxon>
        <taxon>Pseudomonadota</taxon>
        <taxon>Gammaproteobacteria</taxon>
        <taxon>Enterobacterales</taxon>
        <taxon>Enterobacteriaceae</taxon>
        <taxon>Salmonella</taxon>
    </lineage>
</organism>
<proteinExistence type="predicted"/>
<reference evidence="2 3" key="1">
    <citation type="submission" date="2018-06" db="EMBL/GenBank/DDBJ databases">
        <authorList>
            <consortium name="Pathogen Informatics"/>
            <person name="Doyle S."/>
        </authorList>
    </citation>
    <scope>NUCLEOTIDE SEQUENCE [LARGE SCALE GENOMIC DNA]</scope>
    <source>
        <strain evidence="2 3">NCTC8256</strain>
    </source>
</reference>
<dbReference type="EMBL" id="UGXR01000001">
    <property type="protein sequence ID" value="SUH07947.1"/>
    <property type="molecule type" value="Genomic_DNA"/>
</dbReference>